<dbReference type="GO" id="GO:0008270">
    <property type="term" value="F:zinc ion binding"/>
    <property type="evidence" value="ECO:0007669"/>
    <property type="project" value="UniProtKB-KW"/>
</dbReference>
<dbReference type="AlphaFoldDB" id="A0A7E4ZTS8"/>
<evidence type="ECO:0000256" key="7">
    <source>
        <dbReference type="PROSITE-ProRule" id="PRU00723"/>
    </source>
</evidence>
<dbReference type="PROSITE" id="PS50103">
    <property type="entry name" value="ZF_C3H1"/>
    <property type="match status" value="3"/>
</dbReference>
<evidence type="ECO:0000313" key="10">
    <source>
        <dbReference type="Proteomes" id="UP000492821"/>
    </source>
</evidence>
<keyword evidence="5 7" id="KW-0863">Zinc-finger</keyword>
<dbReference type="PANTHER" id="PTHR11224:SF10">
    <property type="entry name" value="IP09428P-RELATED"/>
    <property type="match status" value="1"/>
</dbReference>
<feature type="domain" description="C3H1-type" evidence="9">
    <location>
        <begin position="1"/>
        <end position="24"/>
    </location>
</feature>
<keyword evidence="4 7" id="KW-0479">Metal-binding</keyword>
<dbReference type="InterPro" id="IPR001841">
    <property type="entry name" value="Znf_RING"/>
</dbReference>
<dbReference type="PANTHER" id="PTHR11224">
    <property type="entry name" value="MAKORIN-RELATED"/>
    <property type="match status" value="1"/>
</dbReference>
<dbReference type="Gene3D" id="3.30.40.10">
    <property type="entry name" value="Zinc/RING finger domain, C3HC4 (zinc finger)"/>
    <property type="match status" value="1"/>
</dbReference>
<organism evidence="10 11">
    <name type="scientific">Panagrellus redivivus</name>
    <name type="common">Microworm</name>
    <dbReference type="NCBI Taxonomy" id="6233"/>
    <lineage>
        <taxon>Eukaryota</taxon>
        <taxon>Metazoa</taxon>
        <taxon>Ecdysozoa</taxon>
        <taxon>Nematoda</taxon>
        <taxon>Chromadorea</taxon>
        <taxon>Rhabditida</taxon>
        <taxon>Tylenchina</taxon>
        <taxon>Panagrolaimomorpha</taxon>
        <taxon>Panagrolaimoidea</taxon>
        <taxon>Panagrolaimidae</taxon>
        <taxon>Panagrellus</taxon>
    </lineage>
</organism>
<feature type="zinc finger region" description="C3H1-type" evidence="7">
    <location>
        <begin position="1"/>
        <end position="24"/>
    </location>
</feature>
<keyword evidence="3" id="KW-0808">Transferase</keyword>
<dbReference type="SUPFAM" id="SSF57850">
    <property type="entry name" value="RING/U-box"/>
    <property type="match status" value="1"/>
</dbReference>
<dbReference type="InterPro" id="IPR045072">
    <property type="entry name" value="MKRN-like"/>
</dbReference>
<accession>A0A7E4ZTS8</accession>
<proteinExistence type="predicted"/>
<evidence type="ECO:0000256" key="2">
    <source>
        <dbReference type="ARBA" id="ARBA00012483"/>
    </source>
</evidence>
<evidence type="ECO:0000259" key="8">
    <source>
        <dbReference type="PROSITE" id="PS50089"/>
    </source>
</evidence>
<protein>
    <recommendedName>
        <fullName evidence="2">RING-type E3 ubiquitin transferase</fullName>
        <ecNumber evidence="2">2.3.2.27</ecNumber>
    </recommendedName>
</protein>
<dbReference type="InterPro" id="IPR036855">
    <property type="entry name" value="Znf_CCCH_sf"/>
</dbReference>
<comment type="catalytic activity">
    <reaction evidence="1">
        <text>S-ubiquitinyl-[E2 ubiquitin-conjugating enzyme]-L-cysteine + [acceptor protein]-L-lysine = [E2 ubiquitin-conjugating enzyme]-L-cysteine + N(6)-ubiquitinyl-[acceptor protein]-L-lysine.</text>
        <dbReference type="EC" id="2.3.2.27"/>
    </reaction>
</comment>
<evidence type="ECO:0000313" key="11">
    <source>
        <dbReference type="WBParaSite" id="Pan_g16853.t1"/>
    </source>
</evidence>
<evidence type="ECO:0000256" key="3">
    <source>
        <dbReference type="ARBA" id="ARBA00022679"/>
    </source>
</evidence>
<dbReference type="Proteomes" id="UP000492821">
    <property type="component" value="Unassembled WGS sequence"/>
</dbReference>
<evidence type="ECO:0000256" key="6">
    <source>
        <dbReference type="ARBA" id="ARBA00022833"/>
    </source>
</evidence>
<dbReference type="GO" id="GO:0061630">
    <property type="term" value="F:ubiquitin protein ligase activity"/>
    <property type="evidence" value="ECO:0007669"/>
    <property type="project" value="UniProtKB-EC"/>
</dbReference>
<evidence type="ECO:0000256" key="4">
    <source>
        <dbReference type="ARBA" id="ARBA00022723"/>
    </source>
</evidence>
<feature type="zinc finger region" description="C3H1-type" evidence="7">
    <location>
        <begin position="31"/>
        <end position="59"/>
    </location>
</feature>
<keyword evidence="6 7" id="KW-0862">Zinc</keyword>
<dbReference type="InterPro" id="IPR017907">
    <property type="entry name" value="Znf_RING_CS"/>
</dbReference>
<dbReference type="SMART" id="SM00356">
    <property type="entry name" value="ZnF_C3H1"/>
    <property type="match status" value="3"/>
</dbReference>
<evidence type="ECO:0000256" key="5">
    <source>
        <dbReference type="ARBA" id="ARBA00022771"/>
    </source>
</evidence>
<dbReference type="WBParaSite" id="Pan_g16853.t1">
    <property type="protein sequence ID" value="Pan_g16853.t1"/>
    <property type="gene ID" value="Pan_g16853"/>
</dbReference>
<dbReference type="GO" id="GO:0000209">
    <property type="term" value="P:protein polyubiquitination"/>
    <property type="evidence" value="ECO:0007669"/>
    <property type="project" value="InterPro"/>
</dbReference>
<keyword evidence="10" id="KW-1185">Reference proteome</keyword>
<dbReference type="SUPFAM" id="SSF90229">
    <property type="entry name" value="CCCH zinc finger"/>
    <property type="match status" value="1"/>
</dbReference>
<sequence>MLCSKYLSGKCSMRNKCTFVHQKPDPNDYYERERKLCRLFYEFGTCRKGWDCPDVHGSLCQKCALYSIYPEDIDGQWHAKTCEMEMESMTRRYSKMSMSQKCAICRCKVVKHRHRFAILESCNHVFCAPCIKRWRSITDQPRQTTRGCPICRTVSHLYVPNDYWIDDKVEKEAFFANYKNSISNIPCRYLRNGYQYCPFGVKCHYSHLQNDVEICRGKPGVIPKALMSIDT</sequence>
<feature type="domain" description="RING-type" evidence="8">
    <location>
        <begin position="102"/>
        <end position="152"/>
    </location>
</feature>
<name>A0A7E4ZTS8_PANRE</name>
<dbReference type="Pfam" id="PF13639">
    <property type="entry name" value="zf-RING_2"/>
    <property type="match status" value="1"/>
</dbReference>
<dbReference type="Gene3D" id="4.10.1000.10">
    <property type="entry name" value="Zinc finger, CCCH-type"/>
    <property type="match status" value="1"/>
</dbReference>
<reference evidence="10" key="1">
    <citation type="journal article" date="2013" name="Genetics">
        <title>The draft genome and transcriptome of Panagrellus redivivus are shaped by the harsh demands of a free-living lifestyle.</title>
        <authorList>
            <person name="Srinivasan J."/>
            <person name="Dillman A.R."/>
            <person name="Macchietto M.G."/>
            <person name="Heikkinen L."/>
            <person name="Lakso M."/>
            <person name="Fracchia K.M."/>
            <person name="Antoshechkin I."/>
            <person name="Mortazavi A."/>
            <person name="Wong G."/>
            <person name="Sternberg P.W."/>
        </authorList>
    </citation>
    <scope>NUCLEOTIDE SEQUENCE [LARGE SCALE GENOMIC DNA]</scope>
    <source>
        <strain evidence="10">MT8872</strain>
    </source>
</reference>
<dbReference type="SMART" id="SM00184">
    <property type="entry name" value="RING"/>
    <property type="match status" value="1"/>
</dbReference>
<feature type="zinc finger region" description="C3H1-type" evidence="7">
    <location>
        <begin position="181"/>
        <end position="210"/>
    </location>
</feature>
<dbReference type="InterPro" id="IPR013083">
    <property type="entry name" value="Znf_RING/FYVE/PHD"/>
</dbReference>
<dbReference type="Pfam" id="PF00642">
    <property type="entry name" value="zf-CCCH"/>
    <property type="match status" value="1"/>
</dbReference>
<feature type="domain" description="C3H1-type" evidence="9">
    <location>
        <begin position="31"/>
        <end position="59"/>
    </location>
</feature>
<dbReference type="PROSITE" id="PS00518">
    <property type="entry name" value="ZF_RING_1"/>
    <property type="match status" value="1"/>
</dbReference>
<dbReference type="InterPro" id="IPR000571">
    <property type="entry name" value="Znf_CCCH"/>
</dbReference>
<evidence type="ECO:0000256" key="1">
    <source>
        <dbReference type="ARBA" id="ARBA00000900"/>
    </source>
</evidence>
<dbReference type="PROSITE" id="PS50089">
    <property type="entry name" value="ZF_RING_2"/>
    <property type="match status" value="1"/>
</dbReference>
<dbReference type="EC" id="2.3.2.27" evidence="2"/>
<reference evidence="11" key="2">
    <citation type="submission" date="2020-10" db="UniProtKB">
        <authorList>
            <consortium name="WormBaseParasite"/>
        </authorList>
    </citation>
    <scope>IDENTIFICATION</scope>
</reference>
<feature type="domain" description="C3H1-type" evidence="9">
    <location>
        <begin position="181"/>
        <end position="210"/>
    </location>
</feature>
<evidence type="ECO:0000259" key="9">
    <source>
        <dbReference type="PROSITE" id="PS50103"/>
    </source>
</evidence>